<protein>
    <submittedName>
        <fullName evidence="2">Uncharacterized protein</fullName>
    </submittedName>
</protein>
<proteinExistence type="predicted"/>
<feature type="non-terminal residue" evidence="2">
    <location>
        <position position="588"/>
    </location>
</feature>
<evidence type="ECO:0000256" key="1">
    <source>
        <dbReference type="SAM" id="MobiDB-lite"/>
    </source>
</evidence>
<organism evidence="2 3">
    <name type="scientific">Dufourea novaeangliae</name>
    <name type="common">Sweat bee</name>
    <dbReference type="NCBI Taxonomy" id="178035"/>
    <lineage>
        <taxon>Eukaryota</taxon>
        <taxon>Metazoa</taxon>
        <taxon>Ecdysozoa</taxon>
        <taxon>Arthropoda</taxon>
        <taxon>Hexapoda</taxon>
        <taxon>Insecta</taxon>
        <taxon>Pterygota</taxon>
        <taxon>Neoptera</taxon>
        <taxon>Endopterygota</taxon>
        <taxon>Hymenoptera</taxon>
        <taxon>Apocrita</taxon>
        <taxon>Aculeata</taxon>
        <taxon>Apoidea</taxon>
        <taxon>Anthophila</taxon>
        <taxon>Halictidae</taxon>
        <taxon>Rophitinae</taxon>
        <taxon>Dufourea</taxon>
    </lineage>
</organism>
<name>A0A154P863_DUFNO</name>
<reference evidence="2 3" key="1">
    <citation type="submission" date="2015-07" db="EMBL/GenBank/DDBJ databases">
        <title>The genome of Dufourea novaeangliae.</title>
        <authorList>
            <person name="Pan H."/>
            <person name="Kapheim K."/>
        </authorList>
    </citation>
    <scope>NUCLEOTIDE SEQUENCE [LARGE SCALE GENOMIC DNA]</scope>
    <source>
        <strain evidence="2">0120121106</strain>
        <tissue evidence="2">Whole body</tissue>
    </source>
</reference>
<evidence type="ECO:0000313" key="2">
    <source>
        <dbReference type="EMBL" id="KZC08062.1"/>
    </source>
</evidence>
<keyword evidence="3" id="KW-1185">Reference proteome</keyword>
<feature type="compositionally biased region" description="Polar residues" evidence="1">
    <location>
        <begin position="453"/>
        <end position="473"/>
    </location>
</feature>
<evidence type="ECO:0000313" key="3">
    <source>
        <dbReference type="Proteomes" id="UP000076502"/>
    </source>
</evidence>
<accession>A0A154P863</accession>
<dbReference type="OrthoDB" id="7538278at2759"/>
<dbReference type="AlphaFoldDB" id="A0A154P863"/>
<dbReference type="EMBL" id="KQ434839">
    <property type="protein sequence ID" value="KZC08062.1"/>
    <property type="molecule type" value="Genomic_DNA"/>
</dbReference>
<gene>
    <name evidence="2" type="ORF">WN55_09125</name>
</gene>
<dbReference type="STRING" id="178035.A0A154P863"/>
<dbReference type="Proteomes" id="UP000076502">
    <property type="component" value="Unassembled WGS sequence"/>
</dbReference>
<feature type="region of interest" description="Disordered" evidence="1">
    <location>
        <begin position="447"/>
        <end position="491"/>
    </location>
</feature>
<feature type="non-terminal residue" evidence="2">
    <location>
        <position position="1"/>
    </location>
</feature>
<sequence length="588" mass="68057">LYTGTIAQHSVSNHLDRNDSLILPDYIRKNPNSFLLVNPKQVKIMELSIQRFLSKMAEPVKRPIVLRSKKNNLQLTIREMCDSIRKKLMQFAKDCNLTNTFQQYKQTSSELPISEDWFSEALLQIAFLLRDVGNMINEVDDEINQYFGERNVTSRTKQVCRKTEINQSDELQFMGVVYNAADFGERLSQCLLRVSSMKRRKTSYDLNRAVLNITRNPPRVALRTFKSTLRSTSYDDVPKNPAYKSWQAFLCLAMTGEQGTDYNDCIRDLLNLNKCLRSTKQLSENRMRKVPDRTWMKAIKQLSDCKVYPGKNRDDRVTCRSTRKTPKTVSDTFAKKPWGQRFANELCQFCTIYDNGLRKYRKLSVLRTKDKKTTRMQEKVSKAIQVYRTGMYERIFGAISGLHRSMTDFEKLLVSGIKNVMNESWQSHVRILSCVMDWMNRVLEFSSDEGSRDGQQMTDTSTAVEESNENDGWSSEFFRSDEEEENPSRSRVVLKKAEASVNNLIESMNHLSRQQSSNDNSMLACLANNVLLVTMFMQTLGFASTLFCFENGMKNETRPLDVDNEPLRTRRSVIRFDRQESVDSISGD</sequence>